<protein>
    <submittedName>
        <fullName evidence="1">Uncharacterized protein</fullName>
    </submittedName>
</protein>
<comment type="caution">
    <text evidence="1">The sequence shown here is derived from an EMBL/GenBank/DDBJ whole genome shotgun (WGS) entry which is preliminary data.</text>
</comment>
<reference evidence="2" key="1">
    <citation type="journal article" date="2019" name="Int. J. Syst. Evol. Microbiol.">
        <title>The Global Catalogue of Microorganisms (GCM) 10K type strain sequencing project: providing services to taxonomists for standard genome sequencing and annotation.</title>
        <authorList>
            <consortium name="The Broad Institute Genomics Platform"/>
            <consortium name="The Broad Institute Genome Sequencing Center for Infectious Disease"/>
            <person name="Wu L."/>
            <person name="Ma J."/>
        </authorList>
    </citation>
    <scope>NUCLEOTIDE SEQUENCE [LARGE SCALE GENOMIC DNA]</scope>
    <source>
        <strain evidence="2">JCM 4816</strain>
    </source>
</reference>
<sequence length="62" mass="6163">MFGVDGGGLHDLAGRGQLVAGGQQAQADRLLGLLDDLDVGGHAAAPVDAVVDHSATTLSLIE</sequence>
<organism evidence="1 2">
    <name type="scientific">Streptomyces prasinosporus</name>
    <dbReference type="NCBI Taxonomy" id="68256"/>
    <lineage>
        <taxon>Bacteria</taxon>
        <taxon>Bacillati</taxon>
        <taxon>Actinomycetota</taxon>
        <taxon>Actinomycetes</taxon>
        <taxon>Kitasatosporales</taxon>
        <taxon>Streptomycetaceae</taxon>
        <taxon>Streptomyces</taxon>
        <taxon>Streptomyces albogriseolus group</taxon>
    </lineage>
</organism>
<proteinExistence type="predicted"/>
<evidence type="ECO:0000313" key="1">
    <source>
        <dbReference type="EMBL" id="GAA3505919.1"/>
    </source>
</evidence>
<evidence type="ECO:0000313" key="2">
    <source>
        <dbReference type="Proteomes" id="UP001501455"/>
    </source>
</evidence>
<keyword evidence="2" id="KW-1185">Reference proteome</keyword>
<dbReference type="Proteomes" id="UP001501455">
    <property type="component" value="Unassembled WGS sequence"/>
</dbReference>
<name>A0ABP6UEM9_9ACTN</name>
<gene>
    <name evidence="1" type="ORF">GCM10019016_130330</name>
</gene>
<dbReference type="EMBL" id="BAAAXF010000086">
    <property type="protein sequence ID" value="GAA3505919.1"/>
    <property type="molecule type" value="Genomic_DNA"/>
</dbReference>
<accession>A0ABP6UEM9</accession>